<evidence type="ECO:0000313" key="1">
    <source>
        <dbReference type="EMBL" id="KAK7000935.1"/>
    </source>
</evidence>
<organism evidence="2 3">
    <name type="scientific">Favolaschia claudopus</name>
    <dbReference type="NCBI Taxonomy" id="2862362"/>
    <lineage>
        <taxon>Eukaryota</taxon>
        <taxon>Fungi</taxon>
        <taxon>Dikarya</taxon>
        <taxon>Basidiomycota</taxon>
        <taxon>Agaricomycotina</taxon>
        <taxon>Agaricomycetes</taxon>
        <taxon>Agaricomycetidae</taxon>
        <taxon>Agaricales</taxon>
        <taxon>Marasmiineae</taxon>
        <taxon>Mycenaceae</taxon>
        <taxon>Favolaschia</taxon>
    </lineage>
</organism>
<sequence length="135" mass="15223">MLRLVEEYPAKWMMWKVSKGLDKSRQTFTAADADGAIQLKTEVDKQLEEKGNAVQGSWIGKQRETKIVYNFVSPSRLVLANRLAFSVRVFLPSKPRFIAPQWGLEIAVAGWAEVPGAQYFCTRNSNSDRPVCLST</sequence>
<dbReference type="Proteomes" id="UP001362999">
    <property type="component" value="Unassembled WGS sequence"/>
</dbReference>
<evidence type="ECO:0000313" key="3">
    <source>
        <dbReference type="Proteomes" id="UP001362999"/>
    </source>
</evidence>
<protein>
    <submittedName>
        <fullName evidence="2">Uncharacterized protein</fullName>
    </submittedName>
</protein>
<dbReference type="AlphaFoldDB" id="A0AAW0AMX0"/>
<reference evidence="2 3" key="1">
    <citation type="journal article" date="2024" name="J Genomics">
        <title>Draft genome sequencing and assembly of Favolaschia claudopus CIRM-BRFM 2984 isolated from oak limbs.</title>
        <authorList>
            <person name="Navarro D."/>
            <person name="Drula E."/>
            <person name="Chaduli D."/>
            <person name="Cazenave R."/>
            <person name="Ahrendt S."/>
            <person name="Wang J."/>
            <person name="Lipzen A."/>
            <person name="Daum C."/>
            <person name="Barry K."/>
            <person name="Grigoriev I.V."/>
            <person name="Favel A."/>
            <person name="Rosso M.N."/>
            <person name="Martin F."/>
        </authorList>
    </citation>
    <scope>NUCLEOTIDE SEQUENCE [LARGE SCALE GENOMIC DNA]</scope>
    <source>
        <strain evidence="2 3">CIRM-BRFM 2984</strain>
    </source>
</reference>
<dbReference type="EMBL" id="JAWWNJ010000086">
    <property type="protein sequence ID" value="KAK7000935.1"/>
    <property type="molecule type" value="Genomic_DNA"/>
</dbReference>
<dbReference type="EMBL" id="JAWWNJ010000056">
    <property type="protein sequence ID" value="KAK7014590.1"/>
    <property type="molecule type" value="Genomic_DNA"/>
</dbReference>
<proteinExistence type="predicted"/>
<comment type="caution">
    <text evidence="2">The sequence shown here is derived from an EMBL/GenBank/DDBJ whole genome shotgun (WGS) entry which is preliminary data.</text>
</comment>
<keyword evidence="3" id="KW-1185">Reference proteome</keyword>
<accession>A0AAW0AMX0</accession>
<name>A0AAW0AMX0_9AGAR</name>
<evidence type="ECO:0000313" key="2">
    <source>
        <dbReference type="EMBL" id="KAK7014590.1"/>
    </source>
</evidence>
<gene>
    <name evidence="2" type="ORF">R3P38DRAFT_3205485</name>
    <name evidence="1" type="ORF">R3P38DRAFT_3218167</name>
</gene>